<gene>
    <name evidence="2" type="ORF">SAMN04489718_0833</name>
</gene>
<dbReference type="GO" id="GO:0007165">
    <property type="term" value="P:signal transduction"/>
    <property type="evidence" value="ECO:0007669"/>
    <property type="project" value="InterPro"/>
</dbReference>
<dbReference type="Gene3D" id="3.20.20.150">
    <property type="entry name" value="Divalent-metal-dependent TIM barrel enzymes"/>
    <property type="match status" value="1"/>
</dbReference>
<evidence type="ECO:0000313" key="2">
    <source>
        <dbReference type="EMBL" id="SDQ22199.1"/>
    </source>
</evidence>
<dbReference type="PANTHER" id="PTHR12110:SF41">
    <property type="entry name" value="INOSOSE DEHYDRATASE"/>
    <property type="match status" value="1"/>
</dbReference>
<dbReference type="PANTHER" id="PTHR12110">
    <property type="entry name" value="HYDROXYPYRUVATE ISOMERASE"/>
    <property type="match status" value="1"/>
</dbReference>
<dbReference type="SUPFAM" id="SSF51658">
    <property type="entry name" value="Xylose isomerase-like"/>
    <property type="match status" value="1"/>
</dbReference>
<dbReference type="STRING" id="995062.SAMN04489718_0833"/>
<organism evidence="2 3">
    <name type="scientific">Actinopolyspora saharensis</name>
    <dbReference type="NCBI Taxonomy" id="995062"/>
    <lineage>
        <taxon>Bacteria</taxon>
        <taxon>Bacillati</taxon>
        <taxon>Actinomycetota</taxon>
        <taxon>Actinomycetes</taxon>
        <taxon>Actinopolysporales</taxon>
        <taxon>Actinopolysporaceae</taxon>
        <taxon>Actinopolyspora</taxon>
    </lineage>
</organism>
<protein>
    <submittedName>
        <fullName evidence="2">Inosose dehydratase</fullName>
    </submittedName>
</protein>
<accession>A0A1H0Z419</accession>
<dbReference type="AlphaFoldDB" id="A0A1H0Z419"/>
<sequence length="318" mass="35541">MTMTSDRNVKVAGAPINWRNDDFPVLGADTGVDTILREIARAGFDGTELGAVFPGDPARLSAVLRRYGLEPAAGWFSAFLLSRSVDQEYERFDRYCAFLAAAGAKHVNTAECTRCPFKKFDDDPYTQHFSAVTKQLFPRAVPAPDEGEWDTLARGMVEFDGIAHRHGLSLGYHPHIQTVVENTADLDELARRVDELSGGKVHLPITLDTGHLALAGDDPLRTLDKYVKQVTHLHVKNIRPAVVDKVRKERTGFEFAIIEGLFTVPGDGGLEFEPIFRTLREHDYRGWIVVEAEQNPGTADPYLYSRLSREYIRDVAGW</sequence>
<reference evidence="3" key="1">
    <citation type="submission" date="2016-10" db="EMBL/GenBank/DDBJ databases">
        <authorList>
            <person name="Varghese N."/>
            <person name="Submissions S."/>
        </authorList>
    </citation>
    <scope>NUCLEOTIDE SEQUENCE [LARGE SCALE GENOMIC DNA]</scope>
    <source>
        <strain evidence="3">DSM 45459</strain>
    </source>
</reference>
<evidence type="ECO:0000313" key="3">
    <source>
        <dbReference type="Proteomes" id="UP000199301"/>
    </source>
</evidence>
<dbReference type="EMBL" id="FNKO01000001">
    <property type="protein sequence ID" value="SDQ22199.1"/>
    <property type="molecule type" value="Genomic_DNA"/>
</dbReference>
<dbReference type="InterPro" id="IPR000198">
    <property type="entry name" value="RhoGAP_dom"/>
</dbReference>
<name>A0A1H0Z419_9ACTN</name>
<dbReference type="OrthoDB" id="104997at2"/>
<dbReference type="InterPro" id="IPR013022">
    <property type="entry name" value="Xyl_isomerase-like_TIM-brl"/>
</dbReference>
<dbReference type="InterPro" id="IPR050312">
    <property type="entry name" value="IolE/XylAMocC-like"/>
</dbReference>
<dbReference type="InterPro" id="IPR036237">
    <property type="entry name" value="Xyl_isomerase-like_sf"/>
</dbReference>
<keyword evidence="3" id="KW-1185">Reference proteome</keyword>
<dbReference type="PROSITE" id="PS50238">
    <property type="entry name" value="RHOGAP"/>
    <property type="match status" value="1"/>
</dbReference>
<dbReference type="Pfam" id="PF01261">
    <property type="entry name" value="AP_endonuc_2"/>
    <property type="match status" value="1"/>
</dbReference>
<feature type="domain" description="Rho-GAP" evidence="1">
    <location>
        <begin position="221"/>
        <end position="318"/>
    </location>
</feature>
<evidence type="ECO:0000259" key="1">
    <source>
        <dbReference type="PROSITE" id="PS50238"/>
    </source>
</evidence>
<dbReference type="Proteomes" id="UP000199301">
    <property type="component" value="Unassembled WGS sequence"/>
</dbReference>
<proteinExistence type="predicted"/>